<keyword evidence="2" id="KW-1185">Reference proteome</keyword>
<dbReference type="EMBL" id="CP002604">
    <property type="protein sequence ID" value="AEA65909.1"/>
    <property type="molecule type" value="Genomic_DNA"/>
</dbReference>
<dbReference type="HOGENOM" id="CLU_000537_8_0_4"/>
<dbReference type="SUPFAM" id="SSF53756">
    <property type="entry name" value="UDP-Glycosyltransferase/glycogen phosphorylase"/>
    <property type="match status" value="1"/>
</dbReference>
<dbReference type="RefSeq" id="WP_013700081.1">
    <property type="nucleotide sequence ID" value="NC_015383.1"/>
</dbReference>
<name>F2LT33_BURGS</name>
<sequence length="375" mass="40648">MAKRILTAIGSTAEYASAITNSVMCDPCTSFRTLWQVISPTLRWHYDTLRTLTDAETALIVTHWRLSVCFIQEQHPTPYVSVRRSAVNAVVHVCAEDPPVPDDALALDVADGVGANEADWAAGFHPRMRPAARCCASKVQHRSSSVRSRLLETDGVLFLFPSGSRRSSPTGPRTISKAVFRCSTISPPDDNGEFDAFLSDRDPPVMLTAWSTLADQAAYTRRITDTLGAAVAPRMLLTPPDALHGVSRPIARRFLPMYILLSHYRSIAHHCAIRTGALACEARIVQALTPCSHDQLDNGQQVVANGSGARVGSLRRSAAIDRVLDESALTLHTEHTRALLAIVQNLCGAAAYFVEQFASLRGRLADRAGVAAASL</sequence>
<evidence type="ECO:0000313" key="1">
    <source>
        <dbReference type="EMBL" id="AEA65909.1"/>
    </source>
</evidence>
<dbReference type="KEGG" id="bgd:bgla_4p1210"/>
<keyword evidence="1" id="KW-0614">Plasmid</keyword>
<dbReference type="Proteomes" id="UP000008316">
    <property type="component" value="Plasmid bgla_4p"/>
</dbReference>
<reference evidence="1 2" key="1">
    <citation type="journal article" date="2011" name="J. Bacteriol.">
        <title>Complete genome sequence of Burkholderia gladioli BSR3.</title>
        <authorList>
            <person name="Seo Y.S."/>
            <person name="Lim J."/>
            <person name="Choi B.S."/>
            <person name="Kim H."/>
            <person name="Goo E."/>
            <person name="Lee B."/>
            <person name="Lim J.S."/>
            <person name="Choi I.Y."/>
            <person name="Moon J.S."/>
            <person name="Kim J."/>
            <person name="Hwang I."/>
        </authorList>
    </citation>
    <scope>NUCLEOTIDE SEQUENCE [LARGE SCALE GENOMIC DNA]</scope>
    <source>
        <strain evidence="1 2">BSR3</strain>
        <plasmid evidence="1">bgla_4p</plasmid>
    </source>
</reference>
<keyword evidence="1" id="KW-0808">Transferase</keyword>
<dbReference type="Gene3D" id="3.40.50.2000">
    <property type="entry name" value="Glycogen Phosphorylase B"/>
    <property type="match status" value="2"/>
</dbReference>
<evidence type="ECO:0000313" key="2">
    <source>
        <dbReference type="Proteomes" id="UP000008316"/>
    </source>
</evidence>
<proteinExistence type="predicted"/>
<gene>
    <name evidence="1" type="ordered locus">bgla_4p1210</name>
</gene>
<accession>F2LT33</accession>
<organism evidence="1 2">
    <name type="scientific">Burkholderia gladioli (strain BSR3)</name>
    <dbReference type="NCBI Taxonomy" id="999541"/>
    <lineage>
        <taxon>Bacteria</taxon>
        <taxon>Pseudomonadati</taxon>
        <taxon>Pseudomonadota</taxon>
        <taxon>Betaproteobacteria</taxon>
        <taxon>Burkholderiales</taxon>
        <taxon>Burkholderiaceae</taxon>
        <taxon>Burkholderia</taxon>
    </lineage>
</organism>
<protein>
    <submittedName>
        <fullName evidence="1">Glycosyl transferase family protein</fullName>
    </submittedName>
</protein>
<dbReference type="AlphaFoldDB" id="F2LT33"/>
<dbReference type="GO" id="GO:0016740">
    <property type="term" value="F:transferase activity"/>
    <property type="evidence" value="ECO:0007669"/>
    <property type="project" value="UniProtKB-KW"/>
</dbReference>
<geneLocation type="plasmid" evidence="1 2">
    <name>bgla_4p</name>
</geneLocation>